<evidence type="ECO:0000256" key="1">
    <source>
        <dbReference type="ARBA" id="ARBA00009108"/>
    </source>
</evidence>
<evidence type="ECO:0000313" key="4">
    <source>
        <dbReference type="Proteomes" id="UP000184052"/>
    </source>
</evidence>
<dbReference type="RefSeq" id="WP_094762712.1">
    <property type="nucleotide sequence ID" value="NZ_FQZL01000006.1"/>
</dbReference>
<name>A0A1M6DL18_9FIRM</name>
<protein>
    <submittedName>
        <fullName evidence="3">Uncharacterized conserved protein YlxW, UPF0749 family</fullName>
    </submittedName>
</protein>
<dbReference type="STRING" id="1121476.SAMN02745751_00956"/>
<keyword evidence="4" id="KW-1185">Reference proteome</keyword>
<dbReference type="Proteomes" id="UP000184052">
    <property type="component" value="Unassembled WGS sequence"/>
</dbReference>
<feature type="coiled-coil region" evidence="2">
    <location>
        <begin position="31"/>
        <end position="86"/>
    </location>
</feature>
<proteinExistence type="inferred from homology"/>
<sequence length="235" mass="26573">MKNKLLILIVSLVLGFILAFQYQVVKNTSGETEISQKVNELKSELKNAEEEKEQLVADLNEIESRLKEYESAAAEESIYVKNLTEELDKFKIMSGYTDVSGPGVVITLDNPDIEDQFGEFNSNLIYNYEYILLVLSNLNAAGAEAISINGQRHTNYTEIVPVGTHLNINGMSVIPPLEIKAIGNKQTLESVLNFKGGVVWEMRNLNFKIDIEVEDEIEIQRQLKTIDFKYAQSYE</sequence>
<evidence type="ECO:0000313" key="3">
    <source>
        <dbReference type="EMBL" id="SHI73851.1"/>
    </source>
</evidence>
<evidence type="ECO:0000256" key="2">
    <source>
        <dbReference type="SAM" id="Coils"/>
    </source>
</evidence>
<dbReference type="PANTHER" id="PTHR37313:SF2">
    <property type="entry name" value="UPF0749 PROTEIN YLXX"/>
    <property type="match status" value="1"/>
</dbReference>
<dbReference type="Gene3D" id="3.30.70.1880">
    <property type="entry name" value="Protein of unknown function DUF881"/>
    <property type="match status" value="1"/>
</dbReference>
<accession>A0A1M6DL18</accession>
<dbReference type="InterPro" id="IPR010273">
    <property type="entry name" value="DUF881"/>
</dbReference>
<keyword evidence="2" id="KW-0175">Coiled coil</keyword>
<dbReference type="PANTHER" id="PTHR37313">
    <property type="entry name" value="UPF0749 PROTEIN RV1825"/>
    <property type="match status" value="1"/>
</dbReference>
<dbReference type="Pfam" id="PF05949">
    <property type="entry name" value="DUF881"/>
    <property type="match status" value="1"/>
</dbReference>
<reference evidence="3 4" key="1">
    <citation type="submission" date="2016-11" db="EMBL/GenBank/DDBJ databases">
        <authorList>
            <person name="Jaros S."/>
            <person name="Januszkiewicz K."/>
            <person name="Wedrychowicz H."/>
        </authorList>
    </citation>
    <scope>NUCLEOTIDE SEQUENCE [LARGE SCALE GENOMIC DNA]</scope>
    <source>
        <strain evidence="3 4">DSM 17477</strain>
    </source>
</reference>
<dbReference type="AlphaFoldDB" id="A0A1M6DL18"/>
<gene>
    <name evidence="3" type="ORF">SAMN02745751_00956</name>
</gene>
<dbReference type="EMBL" id="FQZL01000006">
    <property type="protein sequence ID" value="SHI73851.1"/>
    <property type="molecule type" value="Genomic_DNA"/>
</dbReference>
<organism evidence="3 4">
    <name type="scientific">Dethiosulfatibacter aminovorans DSM 17477</name>
    <dbReference type="NCBI Taxonomy" id="1121476"/>
    <lineage>
        <taxon>Bacteria</taxon>
        <taxon>Bacillati</taxon>
        <taxon>Bacillota</taxon>
        <taxon>Tissierellia</taxon>
        <taxon>Dethiosulfatibacter</taxon>
    </lineage>
</organism>
<dbReference type="OrthoDB" id="9776196at2"/>
<comment type="similarity">
    <text evidence="1">Belongs to the UPF0749 family.</text>
</comment>